<sequence length="307" mass="32917">MRIPGYTLLIAAALAAPACKKLEPQATKEAKAQQAEAHDKRIKQACASQASYERLKALAFEKAKDVHRGDTALLDRLAATTVVRMENPVVKSRDEALNVTVCKGRMVIELPPGAEDAFNGEHRLTAEVEYAAQAAADGSGLVYSLDGAEPIIYRLAAMDLKGGAQAASATPAPVPAIETAQASPAPALPSADAAPPPRPSPPVQPRRTAAPAEPPRPAMARPSFNCRYARSRSEQMICADERLAARDRAMASLYYRAIASGDPETRAILRDSRDEFLQRRERCGSPGCVAAVYDDRMDEIDRIASGE</sequence>
<gene>
    <name evidence="2" type="ORF">ACFSCW_14360</name>
</gene>
<keyword evidence="3" id="KW-1185">Reference proteome</keyword>
<evidence type="ECO:0000313" key="3">
    <source>
        <dbReference type="Proteomes" id="UP001597115"/>
    </source>
</evidence>
<feature type="compositionally biased region" description="Pro residues" evidence="1">
    <location>
        <begin position="194"/>
        <end position="204"/>
    </location>
</feature>
<protein>
    <submittedName>
        <fullName evidence="2">Lysozyme inhibitor LprI family protein</fullName>
    </submittedName>
</protein>
<proteinExistence type="predicted"/>
<comment type="caution">
    <text evidence="2">The sequence shown here is derived from an EMBL/GenBank/DDBJ whole genome shotgun (WGS) entry which is preliminary data.</text>
</comment>
<evidence type="ECO:0000313" key="2">
    <source>
        <dbReference type="EMBL" id="MFD1612985.1"/>
    </source>
</evidence>
<feature type="region of interest" description="Disordered" evidence="1">
    <location>
        <begin position="182"/>
        <end position="222"/>
    </location>
</feature>
<feature type="compositionally biased region" description="Low complexity" evidence="1">
    <location>
        <begin position="182"/>
        <end position="193"/>
    </location>
</feature>
<name>A0ABW4I5R7_9SPHN</name>
<dbReference type="EMBL" id="JBHUDY010000002">
    <property type="protein sequence ID" value="MFD1612985.1"/>
    <property type="molecule type" value="Genomic_DNA"/>
</dbReference>
<organism evidence="2 3">
    <name type="scientific">Sphingomonas tabacisoli</name>
    <dbReference type="NCBI Taxonomy" id="2249466"/>
    <lineage>
        <taxon>Bacteria</taxon>
        <taxon>Pseudomonadati</taxon>
        <taxon>Pseudomonadota</taxon>
        <taxon>Alphaproteobacteria</taxon>
        <taxon>Sphingomonadales</taxon>
        <taxon>Sphingomonadaceae</taxon>
        <taxon>Sphingomonas</taxon>
    </lineage>
</organism>
<dbReference type="Proteomes" id="UP001597115">
    <property type="component" value="Unassembled WGS sequence"/>
</dbReference>
<dbReference type="RefSeq" id="WP_380890616.1">
    <property type="nucleotide sequence ID" value="NZ_JBHUDY010000002.1"/>
</dbReference>
<evidence type="ECO:0000256" key="1">
    <source>
        <dbReference type="SAM" id="MobiDB-lite"/>
    </source>
</evidence>
<reference evidence="3" key="1">
    <citation type="journal article" date="2019" name="Int. J. Syst. Evol. Microbiol.">
        <title>The Global Catalogue of Microorganisms (GCM) 10K type strain sequencing project: providing services to taxonomists for standard genome sequencing and annotation.</title>
        <authorList>
            <consortium name="The Broad Institute Genomics Platform"/>
            <consortium name="The Broad Institute Genome Sequencing Center for Infectious Disease"/>
            <person name="Wu L."/>
            <person name="Ma J."/>
        </authorList>
    </citation>
    <scope>NUCLEOTIDE SEQUENCE [LARGE SCALE GENOMIC DNA]</scope>
    <source>
        <strain evidence="3">CGMCC 1.16275</strain>
    </source>
</reference>
<accession>A0ABW4I5R7</accession>